<dbReference type="NCBIfam" id="TIGR02218">
    <property type="entry name" value="phg_TIGR02218"/>
    <property type="match status" value="1"/>
</dbReference>
<dbReference type="Pfam" id="PF09931">
    <property type="entry name" value="Phage_phiJL001_Gp84_N"/>
    <property type="match status" value="1"/>
</dbReference>
<dbReference type="InterPro" id="IPR018964">
    <property type="entry name" value="Phage_phiJL001_Gp84_C"/>
</dbReference>
<protein>
    <submittedName>
        <fullName evidence="2">Gene Transfer Agent FAD/FMN-containing dehydrogenase</fullName>
    </submittedName>
</protein>
<sequence>MSLIWLDNPLTTSAYAWLLQRTDGVAMGFTSHDQDVEIGGFKYRSAPGMVPSAISLTDSLEIDSVDIEGVLSSNAISSTDILTGRWNGAKLEISLINWEIPESTPLHLITGEFGEIVQSGESFRVELLGATSFLDGAVAPLTSPTCRARFGDKQCKQSLHQHQAVHPVTAVFDDGIEFAALGGTADSYGFGELRWMDGANTGLVFAVISGTGNIVRIADQPANPIEPGDKALLTQGCNKNFATCRDRFANAINFRGEPFLPGNDLLTRYPGA</sequence>
<dbReference type="InterPro" id="IPR011928">
    <property type="entry name" value="Phage_phiJL001_Gp84"/>
</dbReference>
<accession>A0A3B0S9T2</accession>
<evidence type="ECO:0000259" key="1">
    <source>
        <dbReference type="Pfam" id="PF09356"/>
    </source>
</evidence>
<dbReference type="AlphaFoldDB" id="A0A3B0S9T2"/>
<organism evidence="2">
    <name type="scientific">hydrothermal vent metagenome</name>
    <dbReference type="NCBI Taxonomy" id="652676"/>
    <lineage>
        <taxon>unclassified sequences</taxon>
        <taxon>metagenomes</taxon>
        <taxon>ecological metagenomes</taxon>
    </lineage>
</organism>
<gene>
    <name evidence="2" type="ORF">MNBD_ALPHA04-1492</name>
</gene>
<name>A0A3B0S9T2_9ZZZZ</name>
<reference evidence="2" key="1">
    <citation type="submission" date="2018-06" db="EMBL/GenBank/DDBJ databases">
        <authorList>
            <person name="Zhirakovskaya E."/>
        </authorList>
    </citation>
    <scope>NUCLEOTIDE SEQUENCE</scope>
</reference>
<dbReference type="Pfam" id="PF09356">
    <property type="entry name" value="Phage_BR0599"/>
    <property type="match status" value="1"/>
</dbReference>
<proteinExistence type="predicted"/>
<evidence type="ECO:0000313" key="2">
    <source>
        <dbReference type="EMBL" id="VAW00733.1"/>
    </source>
</evidence>
<feature type="domain" description="Bacteriophage phiJL001 Gp84 C-terminal" evidence="1">
    <location>
        <begin position="188"/>
        <end position="264"/>
    </location>
</feature>
<dbReference type="EMBL" id="UOEF01000310">
    <property type="protein sequence ID" value="VAW00733.1"/>
    <property type="molecule type" value="Genomic_DNA"/>
</dbReference>